<comment type="caution">
    <text evidence="11">The sequence shown here is derived from an EMBL/GenBank/DDBJ whole genome shotgun (WGS) entry which is preliminary data.</text>
</comment>
<keyword evidence="5 8" id="KW-0342">GTP-binding</keyword>
<organism evidence="11 12">
    <name type="scientific">Silurus meridionalis</name>
    <name type="common">Southern catfish</name>
    <name type="synonym">Silurus soldatovi meridionalis</name>
    <dbReference type="NCBI Taxonomy" id="175797"/>
    <lineage>
        <taxon>Eukaryota</taxon>
        <taxon>Metazoa</taxon>
        <taxon>Chordata</taxon>
        <taxon>Craniata</taxon>
        <taxon>Vertebrata</taxon>
        <taxon>Euteleostomi</taxon>
        <taxon>Actinopterygii</taxon>
        <taxon>Neopterygii</taxon>
        <taxon>Teleostei</taxon>
        <taxon>Ostariophysi</taxon>
        <taxon>Siluriformes</taxon>
        <taxon>Siluridae</taxon>
        <taxon>Silurus</taxon>
    </lineage>
</organism>
<evidence type="ECO:0000256" key="2">
    <source>
        <dbReference type="ARBA" id="ARBA00022490"/>
    </source>
</evidence>
<feature type="compositionally biased region" description="Low complexity" evidence="9">
    <location>
        <begin position="1"/>
        <end position="15"/>
    </location>
</feature>
<feature type="compositionally biased region" description="Low complexity" evidence="9">
    <location>
        <begin position="84"/>
        <end position="95"/>
    </location>
</feature>
<sequence>MKKSSSGPPARSSSGRLRRLEKGDSTGATGSALKRSFEVEEVDSPTNPSPLSRRNVNPFRSSATSRFHELGSRNSENSSRHGSESSSSGQRSPKSGRGRIDLSRRTEISIDISSKQVDSLPSPGVNRYGLRRPEVSLHNRIPEPGSPRRAEITLSRAQEPLAAYRRADVPSSAARIPEPVQRKAESPSTADSSSLLSRRSEPLVNRQTETPSPSRESENSLSIEASMTPSFTEYKTLPSAQENSNRASDRSEVISSHSYNSSNSSMAEPVISEMPPAACPERPSVDFSYVGIDAILEQMRRKAMKQGFELNIMVVGQSGLGKSTLMNTLFKSKVSRKSVMGTAEERIPKTIEIKSISHDIEEKGVRMKLTVIDTPGFGDQINNENCWQPIMKFINEQYEQYLQEEININRKKRIPDSRVHCCIYFIPPTGHCLRPLDVEFMRRLSKVVNIVPVIAKADTLTLEERDFFKKKIREELRANNIDVYPQKEFDEDTEDRLINEKIREMIPFAVVGSDQEYQVNGRRLLGRKTKWGTIEVENIAHCEFAYLRDLLIRTHMQNIKDITSSIHYEMYRVRRLNENNMQANGLSEHHPASHEI</sequence>
<protein>
    <recommendedName>
        <fullName evidence="10">Septin-type G domain-containing protein</fullName>
    </recommendedName>
</protein>
<dbReference type="Gene3D" id="3.40.50.300">
    <property type="entry name" value="P-loop containing nucleotide triphosphate hydrolases"/>
    <property type="match status" value="1"/>
</dbReference>
<feature type="compositionally biased region" description="Basic and acidic residues" evidence="9">
    <location>
        <begin position="98"/>
        <end position="108"/>
    </location>
</feature>
<evidence type="ECO:0000256" key="4">
    <source>
        <dbReference type="ARBA" id="ARBA00022741"/>
    </source>
</evidence>
<proteinExistence type="inferred from homology"/>
<dbReference type="GO" id="GO:0005856">
    <property type="term" value="C:cytoskeleton"/>
    <property type="evidence" value="ECO:0007669"/>
    <property type="project" value="UniProtKB-SubCell"/>
</dbReference>
<dbReference type="InterPro" id="IPR030379">
    <property type="entry name" value="G_SEPTIN_dom"/>
</dbReference>
<evidence type="ECO:0000313" key="12">
    <source>
        <dbReference type="Proteomes" id="UP000606274"/>
    </source>
</evidence>
<evidence type="ECO:0000256" key="9">
    <source>
        <dbReference type="SAM" id="MobiDB-lite"/>
    </source>
</evidence>
<dbReference type="Proteomes" id="UP000606274">
    <property type="component" value="Unassembled WGS sequence"/>
</dbReference>
<feature type="region of interest" description="Disordered" evidence="9">
    <location>
        <begin position="237"/>
        <end position="267"/>
    </location>
</feature>
<evidence type="ECO:0000256" key="5">
    <source>
        <dbReference type="ARBA" id="ARBA00023134"/>
    </source>
</evidence>
<dbReference type="SUPFAM" id="SSF52540">
    <property type="entry name" value="P-loop containing nucleoside triphosphate hydrolases"/>
    <property type="match status" value="1"/>
</dbReference>
<dbReference type="AlphaFoldDB" id="A0A8T0B0B7"/>
<feature type="compositionally biased region" description="Polar residues" evidence="9">
    <location>
        <begin position="205"/>
        <end position="222"/>
    </location>
</feature>
<name>A0A8T0B0B7_SILME</name>
<dbReference type="InterPro" id="IPR016491">
    <property type="entry name" value="Septin"/>
</dbReference>
<dbReference type="GO" id="GO:0005525">
    <property type="term" value="F:GTP binding"/>
    <property type="evidence" value="ECO:0007669"/>
    <property type="project" value="UniProtKB-KW"/>
</dbReference>
<feature type="compositionally biased region" description="Low complexity" evidence="9">
    <location>
        <begin position="255"/>
        <end position="265"/>
    </location>
</feature>
<comment type="similarity">
    <text evidence="8">Belongs to the TRAFAC class TrmE-Era-EngA-EngB-Septin-like GTPase superfamily. Septin GTPase family.</text>
</comment>
<feature type="compositionally biased region" description="Low complexity" evidence="9">
    <location>
        <begin position="186"/>
        <end position="197"/>
    </location>
</feature>
<evidence type="ECO:0000259" key="10">
    <source>
        <dbReference type="PROSITE" id="PS51719"/>
    </source>
</evidence>
<dbReference type="PANTHER" id="PTHR18884">
    <property type="entry name" value="SEPTIN"/>
    <property type="match status" value="1"/>
</dbReference>
<dbReference type="GO" id="GO:0051301">
    <property type="term" value="P:cell division"/>
    <property type="evidence" value="ECO:0007669"/>
    <property type="project" value="UniProtKB-KW"/>
</dbReference>
<keyword evidence="3" id="KW-0132">Cell division</keyword>
<evidence type="ECO:0000256" key="3">
    <source>
        <dbReference type="ARBA" id="ARBA00022618"/>
    </source>
</evidence>
<dbReference type="CDD" id="cd01850">
    <property type="entry name" value="CDC_Septin"/>
    <property type="match status" value="1"/>
</dbReference>
<comment type="subcellular location">
    <subcellularLocation>
        <location evidence="1">Cytoplasm</location>
        <location evidence="1">Cytoskeleton</location>
    </subcellularLocation>
</comment>
<accession>A0A8T0B0B7</accession>
<dbReference type="PROSITE" id="PS51719">
    <property type="entry name" value="G_SEPTIN"/>
    <property type="match status" value="1"/>
</dbReference>
<dbReference type="Pfam" id="PF00735">
    <property type="entry name" value="Septin"/>
    <property type="match status" value="1"/>
</dbReference>
<evidence type="ECO:0000256" key="1">
    <source>
        <dbReference type="ARBA" id="ARBA00004245"/>
    </source>
</evidence>
<evidence type="ECO:0000256" key="7">
    <source>
        <dbReference type="ARBA" id="ARBA00023306"/>
    </source>
</evidence>
<feature type="compositionally biased region" description="Basic and acidic residues" evidence="9">
    <location>
        <begin position="131"/>
        <end position="151"/>
    </location>
</feature>
<reference evidence="11" key="1">
    <citation type="submission" date="2020-08" db="EMBL/GenBank/DDBJ databases">
        <title>Chromosome-level assembly of Southern catfish (Silurus meridionalis) provides insights into visual adaptation to the nocturnal and benthic lifestyles.</title>
        <authorList>
            <person name="Zhang Y."/>
            <person name="Wang D."/>
            <person name="Peng Z."/>
        </authorList>
    </citation>
    <scope>NUCLEOTIDE SEQUENCE</scope>
    <source>
        <strain evidence="11">SWU-2019-XX</strain>
        <tissue evidence="11">Muscle</tissue>
    </source>
</reference>
<keyword evidence="12" id="KW-1185">Reference proteome</keyword>
<dbReference type="EMBL" id="JABFDY010000014">
    <property type="protein sequence ID" value="KAF7698274.1"/>
    <property type="molecule type" value="Genomic_DNA"/>
</dbReference>
<feature type="region of interest" description="Disordered" evidence="9">
    <location>
        <begin position="1"/>
        <end position="222"/>
    </location>
</feature>
<keyword evidence="4 8" id="KW-0547">Nucleotide-binding</keyword>
<keyword evidence="7" id="KW-0131">Cell cycle</keyword>
<dbReference type="InterPro" id="IPR027417">
    <property type="entry name" value="P-loop_NTPase"/>
</dbReference>
<feature type="domain" description="Septin-type G" evidence="10">
    <location>
        <begin position="306"/>
        <end position="578"/>
    </location>
</feature>
<dbReference type="OrthoDB" id="416553at2759"/>
<keyword evidence="2" id="KW-0963">Cytoplasm</keyword>
<evidence type="ECO:0000256" key="8">
    <source>
        <dbReference type="RuleBase" id="RU004560"/>
    </source>
</evidence>
<evidence type="ECO:0000313" key="11">
    <source>
        <dbReference type="EMBL" id="KAF7698274.1"/>
    </source>
</evidence>
<dbReference type="FunFam" id="3.40.50.300:FF:000143">
    <property type="entry name" value="septin-9 isoform X1"/>
    <property type="match status" value="1"/>
</dbReference>
<feature type="compositionally biased region" description="Polar residues" evidence="9">
    <location>
        <begin position="237"/>
        <end position="246"/>
    </location>
</feature>
<keyword evidence="6" id="KW-0206">Cytoskeleton</keyword>
<evidence type="ECO:0000256" key="6">
    <source>
        <dbReference type="ARBA" id="ARBA00023212"/>
    </source>
</evidence>
<gene>
    <name evidence="11" type="ORF">HF521_004784</name>
</gene>
<feature type="compositionally biased region" description="Polar residues" evidence="9">
    <location>
        <begin position="44"/>
        <end position="65"/>
    </location>
</feature>